<comment type="caution">
    <text evidence="2">The sequence shown here is derived from an EMBL/GenBank/DDBJ whole genome shotgun (WGS) entry which is preliminary data.</text>
</comment>
<organism evidence="2 3">
    <name type="scientific">Brassica cretica</name>
    <name type="common">Mustard</name>
    <dbReference type="NCBI Taxonomy" id="69181"/>
    <lineage>
        <taxon>Eukaryota</taxon>
        <taxon>Viridiplantae</taxon>
        <taxon>Streptophyta</taxon>
        <taxon>Embryophyta</taxon>
        <taxon>Tracheophyta</taxon>
        <taxon>Spermatophyta</taxon>
        <taxon>Magnoliopsida</taxon>
        <taxon>eudicotyledons</taxon>
        <taxon>Gunneridae</taxon>
        <taxon>Pentapetalae</taxon>
        <taxon>rosids</taxon>
        <taxon>malvids</taxon>
        <taxon>Brassicales</taxon>
        <taxon>Brassicaceae</taxon>
        <taxon>Brassiceae</taxon>
        <taxon>Brassica</taxon>
    </lineage>
</organism>
<dbReference type="AlphaFoldDB" id="A0A8S9Q0A1"/>
<feature type="compositionally biased region" description="Basic and acidic residues" evidence="1">
    <location>
        <begin position="57"/>
        <end position="90"/>
    </location>
</feature>
<feature type="region of interest" description="Disordered" evidence="1">
    <location>
        <begin position="142"/>
        <end position="189"/>
    </location>
</feature>
<feature type="region of interest" description="Disordered" evidence="1">
    <location>
        <begin position="43"/>
        <end position="120"/>
    </location>
</feature>
<name>A0A8S9Q0A1_BRACR</name>
<dbReference type="Proteomes" id="UP000712600">
    <property type="component" value="Unassembled WGS sequence"/>
</dbReference>
<gene>
    <name evidence="2" type="ORF">F2Q69_00046295</name>
</gene>
<proteinExistence type="predicted"/>
<dbReference type="EMBL" id="QGKX02001347">
    <property type="protein sequence ID" value="KAF3524156.1"/>
    <property type="molecule type" value="Genomic_DNA"/>
</dbReference>
<accession>A0A8S9Q0A1</accession>
<feature type="compositionally biased region" description="Polar residues" evidence="1">
    <location>
        <begin position="159"/>
        <end position="169"/>
    </location>
</feature>
<protein>
    <submittedName>
        <fullName evidence="2">Uncharacterized protein</fullName>
    </submittedName>
</protein>
<reference evidence="2" key="1">
    <citation type="submission" date="2019-12" db="EMBL/GenBank/DDBJ databases">
        <title>Genome sequencing and annotation of Brassica cretica.</title>
        <authorList>
            <person name="Studholme D.J."/>
            <person name="Sarris P."/>
        </authorList>
    </citation>
    <scope>NUCLEOTIDE SEQUENCE</scope>
    <source>
        <strain evidence="2">PFS-109/04</strain>
        <tissue evidence="2">Leaf</tissue>
    </source>
</reference>
<sequence>MQPHTGEDEFGQSLAQSISWGLGLLCLPPFFGILLSDQGDNNKVGRAAPSHQRSSHQRNDYHNRYDGRRDEGRPTHDRYYLSSEGRETTRPRQSVNSLPPVREGSPVSLRSGGRRFANPTAKTYWRPISSEDNGRQALSIQSQISHTPSPKPQREPMGTGNNLQINSPRTPGAMSVPSGERRSALERISGVPDRVPLLQNGVANSDSCRLQEVDIQYLEDT</sequence>
<evidence type="ECO:0000256" key="1">
    <source>
        <dbReference type="SAM" id="MobiDB-lite"/>
    </source>
</evidence>
<evidence type="ECO:0000313" key="3">
    <source>
        <dbReference type="Proteomes" id="UP000712600"/>
    </source>
</evidence>
<evidence type="ECO:0000313" key="2">
    <source>
        <dbReference type="EMBL" id="KAF3524156.1"/>
    </source>
</evidence>